<name>A0AC35GX80_9BILA</name>
<evidence type="ECO:0000313" key="1">
    <source>
        <dbReference type="Proteomes" id="UP000887580"/>
    </source>
</evidence>
<reference evidence="2" key="1">
    <citation type="submission" date="2022-11" db="UniProtKB">
        <authorList>
            <consortium name="WormBaseParasite"/>
        </authorList>
    </citation>
    <scope>IDENTIFICATION</scope>
</reference>
<dbReference type="Proteomes" id="UP000887580">
    <property type="component" value="Unplaced"/>
</dbReference>
<evidence type="ECO:0000313" key="2">
    <source>
        <dbReference type="WBParaSite" id="PS1159_v2.g9603.t1"/>
    </source>
</evidence>
<protein>
    <submittedName>
        <fullName evidence="2">Uncharacterized protein</fullName>
    </submittedName>
</protein>
<dbReference type="WBParaSite" id="PS1159_v2.g9603.t1">
    <property type="protein sequence ID" value="PS1159_v2.g9603.t1"/>
    <property type="gene ID" value="PS1159_v2.g9603"/>
</dbReference>
<proteinExistence type="predicted"/>
<organism evidence="1 2">
    <name type="scientific">Panagrolaimus sp. PS1159</name>
    <dbReference type="NCBI Taxonomy" id="55785"/>
    <lineage>
        <taxon>Eukaryota</taxon>
        <taxon>Metazoa</taxon>
        <taxon>Ecdysozoa</taxon>
        <taxon>Nematoda</taxon>
        <taxon>Chromadorea</taxon>
        <taxon>Rhabditida</taxon>
        <taxon>Tylenchina</taxon>
        <taxon>Panagrolaimomorpha</taxon>
        <taxon>Panagrolaimoidea</taxon>
        <taxon>Panagrolaimidae</taxon>
        <taxon>Panagrolaimus</taxon>
    </lineage>
</organism>
<accession>A0AC35GX80</accession>
<sequence>MSFRGYIPFINAAASGILFGTTAGTVLLMRFELKDYIERDEKSNKVLINLMKSIQYDLRRMSYEKTSRIHSD</sequence>